<name>A0A6A7AQQ2_9PLEO</name>
<sequence length="141" mass="15484">MSAQPTTNTSLPQLCSTTTLFSSPPFYIPKPYYALTSTRHTAALCETCCHDEGKIYIFAPSIMLPNYTDCARYCNVTARGLTVQDVDLCVDRELRDAGVEKGPVWMGRGIDASVGIGRGEGRWGVGGWVVFGLVVWWGVWV</sequence>
<keyword evidence="1" id="KW-0812">Transmembrane</keyword>
<proteinExistence type="predicted"/>
<evidence type="ECO:0000256" key="1">
    <source>
        <dbReference type="SAM" id="Phobius"/>
    </source>
</evidence>
<dbReference type="AlphaFoldDB" id="A0A6A7AQQ2"/>
<evidence type="ECO:0000313" key="3">
    <source>
        <dbReference type="Proteomes" id="UP000799423"/>
    </source>
</evidence>
<keyword evidence="1" id="KW-0472">Membrane</keyword>
<reference evidence="2" key="1">
    <citation type="submission" date="2020-01" db="EMBL/GenBank/DDBJ databases">
        <authorList>
            <consortium name="DOE Joint Genome Institute"/>
            <person name="Haridas S."/>
            <person name="Albert R."/>
            <person name="Binder M."/>
            <person name="Bloem J."/>
            <person name="Labutti K."/>
            <person name="Salamov A."/>
            <person name="Andreopoulos B."/>
            <person name="Baker S.E."/>
            <person name="Barry K."/>
            <person name="Bills G."/>
            <person name="Bluhm B.H."/>
            <person name="Cannon C."/>
            <person name="Castanera R."/>
            <person name="Culley D.E."/>
            <person name="Daum C."/>
            <person name="Ezra D."/>
            <person name="Gonzalez J.B."/>
            <person name="Henrissat B."/>
            <person name="Kuo A."/>
            <person name="Liang C."/>
            <person name="Lipzen A."/>
            <person name="Lutzoni F."/>
            <person name="Magnuson J."/>
            <person name="Mondo S."/>
            <person name="Nolan M."/>
            <person name="Ohm R."/>
            <person name="Pangilinan J."/>
            <person name="Park H.-J."/>
            <person name="Ramirez L."/>
            <person name="Alfaro M."/>
            <person name="Sun H."/>
            <person name="Tritt A."/>
            <person name="Yoshinaga Y."/>
            <person name="Zwiers L.-H."/>
            <person name="Turgeon B.G."/>
            <person name="Goodwin S.B."/>
            <person name="Spatafora J.W."/>
            <person name="Crous P.W."/>
            <person name="Grigoriev I.V."/>
        </authorList>
    </citation>
    <scope>NUCLEOTIDE SEQUENCE</scope>
    <source>
        <strain evidence="2">IPT5</strain>
    </source>
</reference>
<keyword evidence="3" id="KW-1185">Reference proteome</keyword>
<organism evidence="2 3">
    <name type="scientific">Plenodomus tracheiphilus IPT5</name>
    <dbReference type="NCBI Taxonomy" id="1408161"/>
    <lineage>
        <taxon>Eukaryota</taxon>
        <taxon>Fungi</taxon>
        <taxon>Dikarya</taxon>
        <taxon>Ascomycota</taxon>
        <taxon>Pezizomycotina</taxon>
        <taxon>Dothideomycetes</taxon>
        <taxon>Pleosporomycetidae</taxon>
        <taxon>Pleosporales</taxon>
        <taxon>Pleosporineae</taxon>
        <taxon>Leptosphaeriaceae</taxon>
        <taxon>Plenodomus</taxon>
    </lineage>
</organism>
<keyword evidence="1" id="KW-1133">Transmembrane helix</keyword>
<dbReference type="EMBL" id="MU006344">
    <property type="protein sequence ID" value="KAF2845581.1"/>
    <property type="molecule type" value="Genomic_DNA"/>
</dbReference>
<evidence type="ECO:0000313" key="2">
    <source>
        <dbReference type="EMBL" id="KAF2845581.1"/>
    </source>
</evidence>
<dbReference type="Proteomes" id="UP000799423">
    <property type="component" value="Unassembled WGS sequence"/>
</dbReference>
<feature type="transmembrane region" description="Helical" evidence="1">
    <location>
        <begin position="123"/>
        <end position="140"/>
    </location>
</feature>
<gene>
    <name evidence="2" type="ORF">T440DRAFT_543680</name>
</gene>
<accession>A0A6A7AQQ2</accession>
<protein>
    <submittedName>
        <fullName evidence="2">Uncharacterized protein</fullName>
    </submittedName>
</protein>